<feature type="domain" description="U1-type" evidence="3">
    <location>
        <begin position="47"/>
        <end position="81"/>
    </location>
</feature>
<dbReference type="InterPro" id="IPR036236">
    <property type="entry name" value="Znf_C2H2_sf"/>
</dbReference>
<dbReference type="EMBL" id="LR899599">
    <property type="protein sequence ID" value="CAD7240990.1"/>
    <property type="molecule type" value="Genomic_DNA"/>
</dbReference>
<accession>A0A7R8X5B8</accession>
<gene>
    <name evidence="4" type="ORF">DSTB1V02_LOCUS992</name>
</gene>
<sequence>MPKAGPAHESTDRIQRVVRSIDSASTRPPTDFIEVQPAHPYLEFSGNNIFFCKLCKVPCTGQKGWDSHVVGYSHFKNIDKETMKGPNVFGCHMCNLTCTGWQAFESHVRGRKHQRNLAMHTEKRIPVPPPDLPPDYVPPDDVLQGLGFAIVQDHGARSCSRSSSSSCTRIASGAGSSCQQDPHQEEAGWKSDPKGASQGSSDVKPDRKDFVGKSSSCQQESGAEGDRFGPLAKAKAQEDGGESRNRTKRPQGIYQPPHVRAGWSLKEERDQRPVPQSHSIPSVKPEKDLRGGSSQPRLPQPKMEVGAAFRGGSEQKPNGGWYLRNDGSDPVAMPYGASKFPGRNSEERTSAMGNPSQENVRPSNASDKASQGIGHSASLQASGELDLTKKLVEIVTKLAKDAPNGIVERKGKVSSIRDLSQHLTDVPPESPESGRPRLLVFMLHPAGYQLMPSNHTSLKTKDSRMQQGSLT</sequence>
<feature type="region of interest" description="Disordered" evidence="1">
    <location>
        <begin position="158"/>
        <end position="382"/>
    </location>
</feature>
<proteinExistence type="predicted"/>
<dbReference type="InterPro" id="IPR013087">
    <property type="entry name" value="Znf_C2H2_type"/>
</dbReference>
<dbReference type="SMART" id="SM00451">
    <property type="entry name" value="ZnF_U1"/>
    <property type="match status" value="2"/>
</dbReference>
<feature type="region of interest" description="Disordered" evidence="1">
    <location>
        <begin position="452"/>
        <end position="471"/>
    </location>
</feature>
<feature type="domain" description="C2H2-type" evidence="2">
    <location>
        <begin position="50"/>
        <end position="74"/>
    </location>
</feature>
<evidence type="ECO:0000313" key="5">
    <source>
        <dbReference type="Proteomes" id="UP000677054"/>
    </source>
</evidence>
<feature type="compositionally biased region" description="Basic and acidic residues" evidence="1">
    <location>
        <begin position="235"/>
        <end position="245"/>
    </location>
</feature>
<evidence type="ECO:0008006" key="6">
    <source>
        <dbReference type="Google" id="ProtNLM"/>
    </source>
</evidence>
<name>A0A7R8X5B8_9CRUS</name>
<evidence type="ECO:0000259" key="2">
    <source>
        <dbReference type="SMART" id="SM00355"/>
    </source>
</evidence>
<evidence type="ECO:0000259" key="3">
    <source>
        <dbReference type="SMART" id="SM00451"/>
    </source>
</evidence>
<dbReference type="EMBL" id="CAJPEV010000082">
    <property type="protein sequence ID" value="CAG0880266.1"/>
    <property type="molecule type" value="Genomic_DNA"/>
</dbReference>
<keyword evidence="5" id="KW-1185">Reference proteome</keyword>
<dbReference type="OrthoDB" id="434647at2759"/>
<dbReference type="SMART" id="SM00355">
    <property type="entry name" value="ZnF_C2H2"/>
    <property type="match status" value="2"/>
</dbReference>
<dbReference type="AlphaFoldDB" id="A0A7R8X5B8"/>
<dbReference type="GO" id="GO:0008270">
    <property type="term" value="F:zinc ion binding"/>
    <property type="evidence" value="ECO:0007669"/>
    <property type="project" value="InterPro"/>
</dbReference>
<protein>
    <recommendedName>
        <fullName evidence="6">C2H2-type domain-containing protein</fullName>
    </recommendedName>
</protein>
<feature type="domain" description="C2H2-type" evidence="2">
    <location>
        <begin position="89"/>
        <end position="113"/>
    </location>
</feature>
<feature type="compositionally biased region" description="Low complexity" evidence="1">
    <location>
        <begin position="158"/>
        <end position="167"/>
    </location>
</feature>
<dbReference type="Pfam" id="PF12874">
    <property type="entry name" value="zf-met"/>
    <property type="match status" value="2"/>
</dbReference>
<dbReference type="Gene3D" id="3.30.160.60">
    <property type="entry name" value="Classic Zinc Finger"/>
    <property type="match status" value="1"/>
</dbReference>
<dbReference type="PANTHER" id="PTHR45762:SF3">
    <property type="entry name" value="ZINC-FINGER PROTEIN AT 72D, ISOFORM B"/>
    <property type="match status" value="1"/>
</dbReference>
<reference evidence="4" key="1">
    <citation type="submission" date="2020-11" db="EMBL/GenBank/DDBJ databases">
        <authorList>
            <person name="Tran Van P."/>
        </authorList>
    </citation>
    <scope>NUCLEOTIDE SEQUENCE</scope>
</reference>
<organism evidence="4">
    <name type="scientific">Darwinula stevensoni</name>
    <dbReference type="NCBI Taxonomy" id="69355"/>
    <lineage>
        <taxon>Eukaryota</taxon>
        <taxon>Metazoa</taxon>
        <taxon>Ecdysozoa</taxon>
        <taxon>Arthropoda</taxon>
        <taxon>Crustacea</taxon>
        <taxon>Oligostraca</taxon>
        <taxon>Ostracoda</taxon>
        <taxon>Podocopa</taxon>
        <taxon>Podocopida</taxon>
        <taxon>Darwinulocopina</taxon>
        <taxon>Darwinuloidea</taxon>
        <taxon>Darwinulidae</taxon>
        <taxon>Darwinula</taxon>
    </lineage>
</organism>
<dbReference type="PANTHER" id="PTHR45762">
    <property type="entry name" value="ZINC FINGER RNA-BINDING PROTEIN"/>
    <property type="match status" value="1"/>
</dbReference>
<dbReference type="InterPro" id="IPR003604">
    <property type="entry name" value="Matrin/U1-like-C_Znf_C2H2"/>
</dbReference>
<dbReference type="Proteomes" id="UP000677054">
    <property type="component" value="Unassembled WGS sequence"/>
</dbReference>
<evidence type="ECO:0000313" key="4">
    <source>
        <dbReference type="EMBL" id="CAD7240990.1"/>
    </source>
</evidence>
<feature type="domain" description="U1-type" evidence="3">
    <location>
        <begin position="85"/>
        <end position="120"/>
    </location>
</feature>
<feature type="compositionally biased region" description="Polar residues" evidence="1">
    <location>
        <begin position="351"/>
        <end position="369"/>
    </location>
</feature>
<feature type="compositionally biased region" description="Basic and acidic residues" evidence="1">
    <location>
        <begin position="182"/>
        <end position="193"/>
    </location>
</feature>
<dbReference type="GO" id="GO:0003676">
    <property type="term" value="F:nucleic acid binding"/>
    <property type="evidence" value="ECO:0007669"/>
    <property type="project" value="InterPro"/>
</dbReference>
<dbReference type="SUPFAM" id="SSF57667">
    <property type="entry name" value="beta-beta-alpha zinc fingers"/>
    <property type="match status" value="2"/>
</dbReference>
<evidence type="ECO:0000256" key="1">
    <source>
        <dbReference type="SAM" id="MobiDB-lite"/>
    </source>
</evidence>